<keyword evidence="3" id="KW-1185">Reference proteome</keyword>
<dbReference type="KEGG" id="ssm:Spirs_3101"/>
<sequence length="390" mass="45773">MNTIRHCYYIIEPYLYYFIIYSFFGWVIESTYRSIFELKRPVNSGFLYGPFIPIYGFGGVSIVLAGSVLNHLSVFVQVFVFTSLATTLEFGTSLIFEKLYSLKLWDYSKFFMNVQGRICLLYSTYWAVLSIVFIRYIHPGIESFHNTLSPKLTVLLSAVFLLYLSVDLYFSARIYRCFSVFAIGLKADRFGSMLRTTLMRPLYVFPNLHIVFFRNLNPIGIIYLTSFLQTLKRKPRDRDRSIFGEICKEITNNPKYQELKEIRHHSSDLYSHNIKVAWYAFLVADKARLNTREMVRGALLHDFFFYDWRTEKSERFILPHGFSHPILSVKNAEEIYGPLTSVERDIISKHMWPLTLVPPLYLESFLVSIIDKAVASMEWLSLIWVKRKDS</sequence>
<proteinExistence type="predicted"/>
<gene>
    <name evidence="2" type="ordered locus">Spirs_3101</name>
</gene>
<organism evidence="2 3">
    <name type="scientific">Sediminispirochaeta smaragdinae (strain DSM 11293 / JCM 15392 / SEBR 4228)</name>
    <name type="common">Spirochaeta smaragdinae</name>
    <dbReference type="NCBI Taxonomy" id="573413"/>
    <lineage>
        <taxon>Bacteria</taxon>
        <taxon>Pseudomonadati</taxon>
        <taxon>Spirochaetota</taxon>
        <taxon>Spirochaetia</taxon>
        <taxon>Spirochaetales</taxon>
        <taxon>Spirochaetaceae</taxon>
        <taxon>Sediminispirochaeta</taxon>
    </lineage>
</organism>
<dbReference type="Pfam" id="PF06541">
    <property type="entry name" value="ABC_trans_CmpB"/>
    <property type="match status" value="1"/>
</dbReference>
<protein>
    <recommendedName>
        <fullName evidence="4">Metal dependent phosphohydrolase</fullName>
    </recommendedName>
</protein>
<dbReference type="RefSeq" id="WP_013255659.1">
    <property type="nucleotide sequence ID" value="NC_014364.1"/>
</dbReference>
<feature type="transmembrane region" description="Helical" evidence="1">
    <location>
        <begin position="152"/>
        <end position="170"/>
    </location>
</feature>
<keyword evidence="1" id="KW-0812">Transmembrane</keyword>
<feature type="transmembrane region" description="Helical" evidence="1">
    <location>
        <begin position="47"/>
        <end position="68"/>
    </location>
</feature>
<dbReference type="SUPFAM" id="SSF109604">
    <property type="entry name" value="HD-domain/PDEase-like"/>
    <property type="match status" value="1"/>
</dbReference>
<evidence type="ECO:0000256" key="1">
    <source>
        <dbReference type="SAM" id="Phobius"/>
    </source>
</evidence>
<accession>E1R4W2</accession>
<keyword evidence="1" id="KW-0472">Membrane</keyword>
<feature type="transmembrane region" description="Helical" evidence="1">
    <location>
        <begin position="14"/>
        <end position="35"/>
    </location>
</feature>
<dbReference type="InterPro" id="IPR010540">
    <property type="entry name" value="CmpB_TMEM229"/>
</dbReference>
<dbReference type="Gene3D" id="1.10.3210.10">
    <property type="entry name" value="Hypothetical protein af1432"/>
    <property type="match status" value="1"/>
</dbReference>
<dbReference type="eggNOG" id="COG4905">
    <property type="taxonomic scope" value="Bacteria"/>
</dbReference>
<dbReference type="AlphaFoldDB" id="E1R4W2"/>
<feature type="transmembrane region" description="Helical" evidence="1">
    <location>
        <begin position="117"/>
        <end position="137"/>
    </location>
</feature>
<dbReference type="EMBL" id="CP002116">
    <property type="protein sequence ID" value="ADK82200.1"/>
    <property type="molecule type" value="Genomic_DNA"/>
</dbReference>
<dbReference type="OrthoDB" id="9789229at2"/>
<feature type="transmembrane region" description="Helical" evidence="1">
    <location>
        <begin position="74"/>
        <end position="96"/>
    </location>
</feature>
<dbReference type="Proteomes" id="UP000002318">
    <property type="component" value="Chromosome"/>
</dbReference>
<evidence type="ECO:0008006" key="4">
    <source>
        <dbReference type="Google" id="ProtNLM"/>
    </source>
</evidence>
<dbReference type="STRING" id="573413.Spirs_3101"/>
<evidence type="ECO:0000313" key="3">
    <source>
        <dbReference type="Proteomes" id="UP000002318"/>
    </source>
</evidence>
<dbReference type="HOGENOM" id="CLU_670353_0_0_12"/>
<name>E1R4W2_SEDSS</name>
<evidence type="ECO:0000313" key="2">
    <source>
        <dbReference type="EMBL" id="ADK82200.1"/>
    </source>
</evidence>
<reference evidence="2 3" key="1">
    <citation type="journal article" date="2010" name="Stand. Genomic Sci.">
        <title>Complete genome sequence of Spirochaeta smaragdinae type strain (SEBR 4228).</title>
        <authorList>
            <person name="Mavromatis K."/>
            <person name="Yasawong M."/>
            <person name="Chertkov O."/>
            <person name="Lapidus A."/>
            <person name="Lucas S."/>
            <person name="Nolan M."/>
            <person name="Del Rio T.G."/>
            <person name="Tice H."/>
            <person name="Cheng J.F."/>
            <person name="Pitluck S."/>
            <person name="Liolios K."/>
            <person name="Ivanova N."/>
            <person name="Tapia R."/>
            <person name="Han C."/>
            <person name="Bruce D."/>
            <person name="Goodwin L."/>
            <person name="Pati A."/>
            <person name="Chen A."/>
            <person name="Palaniappan K."/>
            <person name="Land M."/>
            <person name="Hauser L."/>
            <person name="Chang Y.J."/>
            <person name="Jeffries C.D."/>
            <person name="Detter J.C."/>
            <person name="Rohde M."/>
            <person name="Brambilla E."/>
            <person name="Spring S."/>
            <person name="Goker M."/>
            <person name="Sikorski J."/>
            <person name="Woyke T."/>
            <person name="Bristow J."/>
            <person name="Eisen J.A."/>
            <person name="Markowitz V."/>
            <person name="Hugenholtz P."/>
            <person name="Klenk H.P."/>
            <person name="Kyrpides N.C."/>
        </authorList>
    </citation>
    <scope>NUCLEOTIDE SEQUENCE [LARGE SCALE GENOMIC DNA]</scope>
    <source>
        <strain evidence="3">DSM 11293 / JCM 15392 / SEBR 4228</strain>
    </source>
</reference>
<keyword evidence="1" id="KW-1133">Transmembrane helix</keyword>